<reference evidence="2 3" key="1">
    <citation type="submission" date="2023-07" db="EMBL/GenBank/DDBJ databases">
        <title>Sorghum-associated microbial communities from plants grown in Nebraska, USA.</title>
        <authorList>
            <person name="Schachtman D."/>
        </authorList>
    </citation>
    <scope>NUCLEOTIDE SEQUENCE [LARGE SCALE GENOMIC DNA]</scope>
    <source>
        <strain evidence="2 3">DS1316</strain>
    </source>
</reference>
<gene>
    <name evidence="2" type="ORF">J2804_002632</name>
</gene>
<dbReference type="RefSeq" id="WP_310120680.1">
    <property type="nucleotide sequence ID" value="NZ_JAVDQV010000007.1"/>
</dbReference>
<sequence length="474" mass="51229">MSVLGEVWDEAVGAYDWLKSLTLGEFAEDRPTSVIVTDMLVAMTVPGAVVVTSARDLAAVSLRLGRRYDGISSGAQNVAHPEWQEWVILIASALGVFGPVICAAVGSLVGAMIGNEAAAVIRAVCLLLIDKGGEVLEKVVGFLARFTKGNIVRLLEKIHFAAYGDALVTKLKEFFQGMQVLIRKAQGLLSQVEYIGRARALLAELERMEKAFYAVQANCAKEIPQALAKLDEALQKVLKDKLPPTYHPAYAGVPAPKPEVVKPPTVRVSSGIGEPPKVLPMKRDGAEGVGGGPLPEPHEPMPGSGNVHADDVAKMSRARKGIFGEKVSDDFMKARRYESELAEERQMRLLEQQPTGRGIDGVYRKPPGEPPPPYVVTETKFRTGGKFDARNLPTTKGSPGYPSAKQGSDAWIRSRLRQAVGKDEKADAIMDEGYDVWLMVVDENGKVTSITQLDKKGNALLDAVTKKPITIPAD</sequence>
<name>A0ABU1LR68_9BURK</name>
<evidence type="ECO:0000313" key="2">
    <source>
        <dbReference type="EMBL" id="MDR6409228.1"/>
    </source>
</evidence>
<evidence type="ECO:0000256" key="1">
    <source>
        <dbReference type="SAM" id="MobiDB-lite"/>
    </source>
</evidence>
<feature type="region of interest" description="Disordered" evidence="1">
    <location>
        <begin position="261"/>
        <end position="303"/>
    </location>
</feature>
<dbReference type="CDD" id="cd20746">
    <property type="entry name" value="FIX_Ntox15_NUC_DUF4112_RhsA-like"/>
    <property type="match status" value="1"/>
</dbReference>
<dbReference type="InterPro" id="IPR049802">
    <property type="entry name" value="RhsC-like_FIX"/>
</dbReference>
<keyword evidence="3" id="KW-1185">Reference proteome</keyword>
<comment type="caution">
    <text evidence="2">The sequence shown here is derived from an EMBL/GenBank/DDBJ whole genome shotgun (WGS) entry which is preliminary data.</text>
</comment>
<dbReference type="Proteomes" id="UP001264340">
    <property type="component" value="Unassembled WGS sequence"/>
</dbReference>
<dbReference type="EMBL" id="JAVDRP010000004">
    <property type="protein sequence ID" value="MDR6409228.1"/>
    <property type="molecule type" value="Genomic_DNA"/>
</dbReference>
<evidence type="ECO:0000313" key="3">
    <source>
        <dbReference type="Proteomes" id="UP001264340"/>
    </source>
</evidence>
<feature type="region of interest" description="Disordered" evidence="1">
    <location>
        <begin position="385"/>
        <end position="408"/>
    </location>
</feature>
<protein>
    <submittedName>
        <fullName evidence="2">Uncharacterized protein</fullName>
    </submittedName>
</protein>
<organism evidence="2 3">
    <name type="scientific">Paraburkholderia terricola</name>
    <dbReference type="NCBI Taxonomy" id="169427"/>
    <lineage>
        <taxon>Bacteria</taxon>
        <taxon>Pseudomonadati</taxon>
        <taxon>Pseudomonadota</taxon>
        <taxon>Betaproteobacteria</taxon>
        <taxon>Burkholderiales</taxon>
        <taxon>Burkholderiaceae</taxon>
        <taxon>Paraburkholderia</taxon>
    </lineage>
</organism>
<proteinExistence type="predicted"/>
<accession>A0ABU1LR68</accession>